<dbReference type="InterPro" id="IPR013520">
    <property type="entry name" value="Ribonucl_H"/>
</dbReference>
<dbReference type="Proteomes" id="UP001442364">
    <property type="component" value="Unassembled WGS sequence"/>
</dbReference>
<feature type="domain" description="Exonuclease" evidence="4">
    <location>
        <begin position="10"/>
        <end position="175"/>
    </location>
</feature>
<sequence length="239" mass="26886">MKGTKTMIDSYVALDIETTGLNPAADRIIEIGMARVCNGNVTDTYSTLVNPGIKISDRIIELTHIHNEELTDKPRINELIDDVIQFIGDYPILGHNVIFDYSFLKKAAVNNNLVFPSAGIDTLKMARRILPELEHKKLDYLCEYLKIDPGNSHRALDDALSASGIYWKMYTIKPDDSGFEIPSELVYSVKKDSPITQAQRNYLTALVVKHNVKLDIPIDEMTKSIASRNIDKILSEYGK</sequence>
<evidence type="ECO:0000256" key="1">
    <source>
        <dbReference type="ARBA" id="ARBA00022722"/>
    </source>
</evidence>
<dbReference type="GO" id="GO:0004527">
    <property type="term" value="F:exonuclease activity"/>
    <property type="evidence" value="ECO:0007669"/>
    <property type="project" value="UniProtKB-KW"/>
</dbReference>
<dbReference type="EMBL" id="JBBMER010000003">
    <property type="protein sequence ID" value="MEQ2379152.1"/>
    <property type="molecule type" value="Genomic_DNA"/>
</dbReference>
<organism evidence="5 6">
    <name type="scientific">[Lactobacillus] rogosae</name>
    <dbReference type="NCBI Taxonomy" id="706562"/>
    <lineage>
        <taxon>Bacteria</taxon>
        <taxon>Bacillati</taxon>
        <taxon>Bacillota</taxon>
        <taxon>Clostridia</taxon>
        <taxon>Lachnospirales</taxon>
        <taxon>Lachnospiraceae</taxon>
        <taxon>Lachnospira</taxon>
    </lineage>
</organism>
<dbReference type="InterPro" id="IPR036397">
    <property type="entry name" value="RNaseH_sf"/>
</dbReference>
<dbReference type="PANTHER" id="PTHR30231">
    <property type="entry name" value="DNA POLYMERASE III SUBUNIT EPSILON"/>
    <property type="match status" value="1"/>
</dbReference>
<dbReference type="RefSeq" id="WP_349153338.1">
    <property type="nucleotide sequence ID" value="NZ_JBBMER010000003.1"/>
</dbReference>
<proteinExistence type="predicted"/>
<evidence type="ECO:0000256" key="2">
    <source>
        <dbReference type="ARBA" id="ARBA00022801"/>
    </source>
</evidence>
<evidence type="ECO:0000313" key="5">
    <source>
        <dbReference type="EMBL" id="MEQ2379152.1"/>
    </source>
</evidence>
<accession>A0ABV1BTT0</accession>
<keyword evidence="3 5" id="KW-0269">Exonuclease</keyword>
<comment type="caution">
    <text evidence="5">The sequence shown here is derived from an EMBL/GenBank/DDBJ whole genome shotgun (WGS) entry which is preliminary data.</text>
</comment>
<evidence type="ECO:0000259" key="4">
    <source>
        <dbReference type="SMART" id="SM00479"/>
    </source>
</evidence>
<evidence type="ECO:0000256" key="3">
    <source>
        <dbReference type="ARBA" id="ARBA00022839"/>
    </source>
</evidence>
<reference evidence="5 6" key="1">
    <citation type="submission" date="2024-03" db="EMBL/GenBank/DDBJ databases">
        <title>Human intestinal bacterial collection.</title>
        <authorList>
            <person name="Pauvert C."/>
            <person name="Hitch T.C.A."/>
            <person name="Clavel T."/>
        </authorList>
    </citation>
    <scope>NUCLEOTIDE SEQUENCE [LARGE SCALE GENOMIC DNA]</scope>
    <source>
        <strain evidence="5 6">CLA-AA-H255</strain>
    </source>
</reference>
<evidence type="ECO:0000313" key="6">
    <source>
        <dbReference type="Proteomes" id="UP001442364"/>
    </source>
</evidence>
<keyword evidence="2" id="KW-0378">Hydrolase</keyword>
<dbReference type="NCBIfam" id="TIGR00573">
    <property type="entry name" value="dnaq"/>
    <property type="match status" value="1"/>
</dbReference>
<protein>
    <submittedName>
        <fullName evidence="5">3'-5' exonuclease</fullName>
    </submittedName>
</protein>
<dbReference type="InterPro" id="IPR006054">
    <property type="entry name" value="DnaQ"/>
</dbReference>
<keyword evidence="1" id="KW-0540">Nuclease</keyword>
<dbReference type="InterPro" id="IPR012337">
    <property type="entry name" value="RNaseH-like_sf"/>
</dbReference>
<dbReference type="SMART" id="SM00479">
    <property type="entry name" value="EXOIII"/>
    <property type="match status" value="1"/>
</dbReference>
<keyword evidence="6" id="KW-1185">Reference proteome</keyword>
<dbReference type="Gene3D" id="3.30.420.10">
    <property type="entry name" value="Ribonuclease H-like superfamily/Ribonuclease H"/>
    <property type="match status" value="1"/>
</dbReference>
<gene>
    <name evidence="5" type="ORF">WMO14_04550</name>
</gene>
<dbReference type="CDD" id="cd06127">
    <property type="entry name" value="DEDDh"/>
    <property type="match status" value="1"/>
</dbReference>
<name>A0ABV1BTT0_9FIRM</name>
<dbReference type="SUPFAM" id="SSF53098">
    <property type="entry name" value="Ribonuclease H-like"/>
    <property type="match status" value="1"/>
</dbReference>
<dbReference type="PANTHER" id="PTHR30231:SF4">
    <property type="entry name" value="PROTEIN NEN2"/>
    <property type="match status" value="1"/>
</dbReference>
<dbReference type="Pfam" id="PF00929">
    <property type="entry name" value="RNase_T"/>
    <property type="match status" value="1"/>
</dbReference>